<evidence type="ECO:0000259" key="1">
    <source>
        <dbReference type="PROSITE" id="PS51194"/>
    </source>
</evidence>
<accession>A0A6J7IRM4</accession>
<dbReference type="EMBL" id="CAFBNB010000141">
    <property type="protein sequence ID" value="CAB4933415.1"/>
    <property type="molecule type" value="Genomic_DNA"/>
</dbReference>
<gene>
    <name evidence="2" type="ORF">UFOPK3720_00832</name>
</gene>
<dbReference type="InterPro" id="IPR027417">
    <property type="entry name" value="P-loop_NTPase"/>
</dbReference>
<dbReference type="CDD" id="cd18785">
    <property type="entry name" value="SF2_C"/>
    <property type="match status" value="1"/>
</dbReference>
<dbReference type="GO" id="GO:0005634">
    <property type="term" value="C:nucleus"/>
    <property type="evidence" value="ECO:0007669"/>
    <property type="project" value="TreeGrafter"/>
</dbReference>
<dbReference type="PANTHER" id="PTHR47957:SF3">
    <property type="entry name" value="ATP-DEPENDENT HELICASE HRQ1"/>
    <property type="match status" value="1"/>
</dbReference>
<evidence type="ECO:0000313" key="2">
    <source>
        <dbReference type="EMBL" id="CAB4933415.1"/>
    </source>
</evidence>
<dbReference type="PROSITE" id="PS51194">
    <property type="entry name" value="HELICASE_CTER"/>
    <property type="match status" value="1"/>
</dbReference>
<name>A0A6J7IRM4_9ZZZZ</name>
<dbReference type="InterPro" id="IPR001650">
    <property type="entry name" value="Helicase_C-like"/>
</dbReference>
<sequence length="905" mass="100127">MDGAALFQAGFEVRTEGPSGSLASIIPYPEYRADTLVSDDEEAKSIALLYSKTPTFAIGHGCAANWDSEYGSTASSSVRAECFPVFEAPSVTPDVVLDDGERLEVPMGPLAGLDAGDDGFDSLIRLIAEYRAWIARRSVEVDSLERFASVGKDHLALCTAMADRMDRGLERLRQDPIALRAFQLANRAVLLQQLQTQPGERATSLDRSGRWVVAPGTPVLDWRDSTRGRWRAFQIGFLLASLCSTIDGNDIDRETVDLIFFPTGGGKTEAYLGLSAVSMFFDRLTGTDRGVSVIMRYTLRLLTTQQFVRAAALICAMETIRIAEGLGEERFSIGIWVGNSTTPGSREQAKKAFDKLNNDARDATNPFLLLKCPWCSAQLGPIDVPAKSKGPRVAGYRLSGSRVQFHCPDLECAFSESLPVYVTDEDVYEERPDILIGTVDKFARLTWEPRARRIFGIGDGGEQEVAPPNLIIQDELHLISGPLGSMVGLYEGVIEDLCTDRRDGSLVRPKIVASTATIRKFAEQSKALFSRDDTRLFPPHGIDASDSFFAQYARNPDGSLMHGRRYVGISAPGLGSMLTAEVRAFSSLLQGARDLPEDERDPWWTLLSYFNSLRELGVGVSLMQADIPEYLEAIRSRRSMEFEDKRRMLHVMELTSRLESDQVPEAFRKLEVSANGNDPVDVCLASNIIEVGIDIGRLSLMTVAGQPKSTSSYIQITGRVGRQWEKRPGLVVTVYSPTKPRDRSHFEKFRSYHQRLYGQVEPVSVTPFATPVLRRALHAAIVAYVRQRGSKGLGPRPTPEALIDNAVSILRARVDGIDATAVNAFNEILAERMRQWRNWGRADWDSMRVANGETPILRMAGSYVPDDLKNVTWSTPSSMRDVDASCRAVVSTLYANDFTEGFLDE</sequence>
<dbReference type="GO" id="GO:0043138">
    <property type="term" value="F:3'-5' DNA helicase activity"/>
    <property type="evidence" value="ECO:0007669"/>
    <property type="project" value="TreeGrafter"/>
</dbReference>
<dbReference type="AlphaFoldDB" id="A0A6J7IRM4"/>
<dbReference type="SUPFAM" id="SSF52540">
    <property type="entry name" value="P-loop containing nucleoside triphosphate hydrolases"/>
    <property type="match status" value="1"/>
</dbReference>
<proteinExistence type="predicted"/>
<dbReference type="GO" id="GO:0006289">
    <property type="term" value="P:nucleotide-excision repair"/>
    <property type="evidence" value="ECO:0007669"/>
    <property type="project" value="TreeGrafter"/>
</dbReference>
<protein>
    <submittedName>
        <fullName evidence="2">Unannotated protein</fullName>
    </submittedName>
</protein>
<reference evidence="2" key="1">
    <citation type="submission" date="2020-05" db="EMBL/GenBank/DDBJ databases">
        <authorList>
            <person name="Chiriac C."/>
            <person name="Salcher M."/>
            <person name="Ghai R."/>
            <person name="Kavagutti S V."/>
        </authorList>
    </citation>
    <scope>NUCLEOTIDE SEQUENCE</scope>
</reference>
<dbReference type="SMART" id="SM00490">
    <property type="entry name" value="HELICc"/>
    <property type="match status" value="1"/>
</dbReference>
<feature type="domain" description="Helicase C-terminal" evidence="1">
    <location>
        <begin position="626"/>
        <end position="774"/>
    </location>
</feature>
<dbReference type="Gene3D" id="3.40.50.300">
    <property type="entry name" value="P-loop containing nucleotide triphosphate hydrolases"/>
    <property type="match status" value="1"/>
</dbReference>
<dbReference type="Pfam" id="PF00271">
    <property type="entry name" value="Helicase_C"/>
    <property type="match status" value="1"/>
</dbReference>
<dbReference type="GO" id="GO:0036297">
    <property type="term" value="P:interstrand cross-link repair"/>
    <property type="evidence" value="ECO:0007669"/>
    <property type="project" value="TreeGrafter"/>
</dbReference>
<organism evidence="2">
    <name type="scientific">freshwater metagenome</name>
    <dbReference type="NCBI Taxonomy" id="449393"/>
    <lineage>
        <taxon>unclassified sequences</taxon>
        <taxon>metagenomes</taxon>
        <taxon>ecological metagenomes</taxon>
    </lineage>
</organism>
<dbReference type="PANTHER" id="PTHR47957">
    <property type="entry name" value="ATP-DEPENDENT HELICASE HRQ1"/>
    <property type="match status" value="1"/>
</dbReference>